<dbReference type="InterPro" id="IPR013783">
    <property type="entry name" value="Ig-like_fold"/>
</dbReference>
<sequence length="961" mass="95575">MNIKLTVGLPCALLLGSLVHCGGGRSGAETSSLAPLVTSQPQDQAVKAPASATFYATASGDPAPTYQWALNGVPIPGATSNAFTTAGTDSSMTGQVYTLTATNSLGSATSAGAALTVTGPPVITTQPASATVRLGDTGTFSVAAAGLGGLTYEWSRNGSTLEGVTGPTCSVPAVSPDLTGGSYTVKVTSPSGSATSNPAILTVAYGPVIAVQPASRGVKAPDPVEFKVEAKGNPVVFQWFRNGIALAGANEATWSVPVTTVAMNGDVYQVEVTCADVSLWSDKAILNVSGAPVITAQPRGVSLLAGSAFSLTVEAVGVPEALTYQWNKDGDPIPGATAPTFAVAQAAVGDAGSYSVTVSNAAGSTESLKAKVAVTAGYTVGGTVTAGGEPVAGAILTLGTSPVRTATNDAFGAFAFAGVLPGTYVLTPSIPAFSAVISPASHTLTVPDDGKASFTAVLGYTVSGTLTGAGAGTTYLSLQPAGGGTPQGAAHLDLGGGSGFTFRGVPPGTYTLTGRTDLYDKGVPNAHDPAGTLAAPVTVRGGDVAGLVLALAAGAPDLSLLPAPAFTASGMDSGIVLDYAPVTSAGVEQPQFYQVDWSTDPEFATLSGTRRLSPSAGHLLILTGGLPADGTVYHVRMRGVGPATATPWSPPASVPVGPASGLLSASGTVSFATPPTGPLVVGLRDLASGRAWMTRLPSPVSPQPFSISGIPPSSPGSYQLIAFLDQDANGVPSFGDAVRTQTVAMDQDLPGLAPVLPSAACTAQVATRHSRPGGTDAYALAFTLKDGIRHVASAQVVSGPNLPVPASLGTNGGSSVLTYEAAVTARPAVGDTYTILATYQDGTTGTLTTQVTGVLDLFPSLDAPMGTGDGSGSSADLQPAFAWTGTFPPAFHLAFSLTGPGVSWGVPALPPTTTSLDWSVDPGDPANRVTGSLAVGTPCAWTLAVTDDSGNASQVTAAYTP</sequence>
<dbReference type="GO" id="GO:0007156">
    <property type="term" value="P:homophilic cell adhesion via plasma membrane adhesion molecules"/>
    <property type="evidence" value="ECO:0007669"/>
    <property type="project" value="TreeGrafter"/>
</dbReference>
<dbReference type="AlphaFoldDB" id="A0AA48KA75"/>
<dbReference type="GO" id="GO:0030246">
    <property type="term" value="F:carbohydrate binding"/>
    <property type="evidence" value="ECO:0007669"/>
    <property type="project" value="InterPro"/>
</dbReference>
<evidence type="ECO:0000313" key="4">
    <source>
        <dbReference type="Proteomes" id="UP001238179"/>
    </source>
</evidence>
<keyword evidence="1" id="KW-0393">Immunoglobulin domain</keyword>
<reference evidence="4" key="1">
    <citation type="journal article" date="2023" name="Int. J. Syst. Evol. Microbiol.">
        <title>Mesoterricola silvestris gen. nov., sp. nov., Mesoterricola sediminis sp. nov., Geothrix oryzae sp. nov., Geothrix edaphica sp. nov., Geothrix rubra sp. nov., and Geothrix limicola sp. nov., six novel members of Acidobacteriota isolated from soils.</title>
        <authorList>
            <person name="Itoh H."/>
            <person name="Sugisawa Y."/>
            <person name="Mise K."/>
            <person name="Xu Z."/>
            <person name="Kuniyasu M."/>
            <person name="Ushijima N."/>
            <person name="Kawano K."/>
            <person name="Kobayashi E."/>
            <person name="Shiratori Y."/>
            <person name="Masuda Y."/>
            <person name="Senoo K."/>
        </authorList>
    </citation>
    <scope>NUCLEOTIDE SEQUENCE [LARGE SCALE GENOMIC DNA]</scope>
    <source>
        <strain evidence="4">W79</strain>
    </source>
</reference>
<dbReference type="PROSITE" id="PS50835">
    <property type="entry name" value="IG_LIKE"/>
    <property type="match status" value="2"/>
</dbReference>
<name>A0AA48KA75_9BACT</name>
<dbReference type="InterPro" id="IPR007110">
    <property type="entry name" value="Ig-like_dom"/>
</dbReference>
<feature type="domain" description="Ig-like" evidence="2">
    <location>
        <begin position="121"/>
        <end position="202"/>
    </location>
</feature>
<dbReference type="Gene3D" id="2.60.40.10">
    <property type="entry name" value="Immunoglobulins"/>
    <property type="match status" value="4"/>
</dbReference>
<dbReference type="EMBL" id="AP027080">
    <property type="protein sequence ID" value="BDU71243.1"/>
    <property type="molecule type" value="Genomic_DNA"/>
</dbReference>
<protein>
    <recommendedName>
        <fullName evidence="2">Ig-like domain-containing protein</fullName>
    </recommendedName>
</protein>
<dbReference type="GO" id="GO:0098632">
    <property type="term" value="F:cell-cell adhesion mediator activity"/>
    <property type="evidence" value="ECO:0007669"/>
    <property type="project" value="TreeGrafter"/>
</dbReference>
<evidence type="ECO:0000259" key="2">
    <source>
        <dbReference type="PROSITE" id="PS50835"/>
    </source>
</evidence>
<dbReference type="Pfam" id="PF13927">
    <property type="entry name" value="Ig_3"/>
    <property type="match status" value="1"/>
</dbReference>
<proteinExistence type="predicted"/>
<dbReference type="SMART" id="SM00409">
    <property type="entry name" value="IG"/>
    <property type="match status" value="3"/>
</dbReference>
<dbReference type="InterPro" id="IPR003599">
    <property type="entry name" value="Ig_sub"/>
</dbReference>
<evidence type="ECO:0000313" key="3">
    <source>
        <dbReference type="EMBL" id="BDU71243.1"/>
    </source>
</evidence>
<dbReference type="InterPro" id="IPR013784">
    <property type="entry name" value="Carb-bd-like_fold"/>
</dbReference>
<dbReference type="GO" id="GO:0005886">
    <property type="term" value="C:plasma membrane"/>
    <property type="evidence" value="ECO:0007669"/>
    <property type="project" value="TreeGrafter"/>
</dbReference>
<dbReference type="KEGG" id="msil:METEAL_04170"/>
<dbReference type="SUPFAM" id="SSF49452">
    <property type="entry name" value="Starch-binding domain-like"/>
    <property type="match status" value="1"/>
</dbReference>
<dbReference type="InterPro" id="IPR036179">
    <property type="entry name" value="Ig-like_dom_sf"/>
</dbReference>
<accession>A0AA48KA75</accession>
<dbReference type="RefSeq" id="WP_316414130.1">
    <property type="nucleotide sequence ID" value="NZ_AP027080.1"/>
</dbReference>
<evidence type="ECO:0000256" key="1">
    <source>
        <dbReference type="ARBA" id="ARBA00023319"/>
    </source>
</evidence>
<feature type="domain" description="Ig-like" evidence="2">
    <location>
        <begin position="292"/>
        <end position="375"/>
    </location>
</feature>
<dbReference type="PANTHER" id="PTHR10075:SF100">
    <property type="entry name" value="FASCICLIN-2"/>
    <property type="match status" value="1"/>
</dbReference>
<gene>
    <name evidence="3" type="ORF">METEAL_04170</name>
</gene>
<dbReference type="Proteomes" id="UP001238179">
    <property type="component" value="Chromosome"/>
</dbReference>
<organism evidence="3 4">
    <name type="scientific">Mesoterricola silvestris</name>
    <dbReference type="NCBI Taxonomy" id="2927979"/>
    <lineage>
        <taxon>Bacteria</taxon>
        <taxon>Pseudomonadati</taxon>
        <taxon>Acidobacteriota</taxon>
        <taxon>Holophagae</taxon>
        <taxon>Holophagales</taxon>
        <taxon>Holophagaceae</taxon>
        <taxon>Mesoterricola</taxon>
    </lineage>
</organism>
<keyword evidence="4" id="KW-1185">Reference proteome</keyword>
<dbReference type="SUPFAM" id="SSF48726">
    <property type="entry name" value="Immunoglobulin"/>
    <property type="match status" value="4"/>
</dbReference>
<dbReference type="PANTHER" id="PTHR10075">
    <property type="entry name" value="BASIGIN RELATED"/>
    <property type="match status" value="1"/>
</dbReference>